<organism evidence="2 3">
    <name type="scientific">Chryseosolibacter histidini</name>
    <dbReference type="NCBI Taxonomy" id="2782349"/>
    <lineage>
        <taxon>Bacteria</taxon>
        <taxon>Pseudomonadati</taxon>
        <taxon>Bacteroidota</taxon>
        <taxon>Cytophagia</taxon>
        <taxon>Cytophagales</taxon>
        <taxon>Chryseotaleaceae</taxon>
        <taxon>Chryseosolibacter</taxon>
    </lineage>
</organism>
<dbReference type="AlphaFoldDB" id="A0AAP2GQK7"/>
<evidence type="ECO:0000259" key="1">
    <source>
        <dbReference type="Pfam" id="PF00561"/>
    </source>
</evidence>
<dbReference type="PRINTS" id="PR00111">
    <property type="entry name" value="ABHYDROLASE"/>
</dbReference>
<sequence>MNKPVEPLYNQVYVDTGDGQPVVLLHGLFGNVAMWRQTIQALQDSYRVIVPRLPLFEVPVHLANLDYLLEILHDFLDWHQLTDVTFVGTDIGGQIALCYAHLHPERVKRIVLSGSSGLFENLPVAEKDYDKDFNSVHQQVKEAFYRKDFATPNLVDKVYKTVNTFSKGLHITSLARSSRKADISRFLHKLDTPVLLIWGLQDKITPPEVALHFHDLLRFGTVQFIDACGHLPMIENPALYVKHLRSFLEA</sequence>
<dbReference type="Gene3D" id="3.40.50.1820">
    <property type="entry name" value="alpha/beta hydrolase"/>
    <property type="match status" value="1"/>
</dbReference>
<dbReference type="RefSeq" id="WP_254168730.1">
    <property type="nucleotide sequence ID" value="NZ_JAHESF010000037.1"/>
</dbReference>
<dbReference type="InterPro" id="IPR029058">
    <property type="entry name" value="AB_hydrolase_fold"/>
</dbReference>
<protein>
    <submittedName>
        <fullName evidence="2">Alpha/beta hydrolase</fullName>
    </submittedName>
</protein>
<accession>A0AAP2GQK7</accession>
<proteinExistence type="predicted"/>
<evidence type="ECO:0000313" key="3">
    <source>
        <dbReference type="Proteomes" id="UP001319200"/>
    </source>
</evidence>
<dbReference type="PANTHER" id="PTHR46438">
    <property type="entry name" value="ALPHA/BETA-HYDROLASES SUPERFAMILY PROTEIN"/>
    <property type="match status" value="1"/>
</dbReference>
<dbReference type="GO" id="GO:0016787">
    <property type="term" value="F:hydrolase activity"/>
    <property type="evidence" value="ECO:0007669"/>
    <property type="project" value="UniProtKB-KW"/>
</dbReference>
<name>A0AAP2GQK7_9BACT</name>
<gene>
    <name evidence="2" type="ORF">KK083_25420</name>
</gene>
<dbReference type="Proteomes" id="UP001319200">
    <property type="component" value="Unassembled WGS sequence"/>
</dbReference>
<keyword evidence="2" id="KW-0378">Hydrolase</keyword>
<keyword evidence="3" id="KW-1185">Reference proteome</keyword>
<feature type="domain" description="AB hydrolase-1" evidence="1">
    <location>
        <begin position="21"/>
        <end position="237"/>
    </location>
</feature>
<dbReference type="Pfam" id="PF00561">
    <property type="entry name" value="Abhydrolase_1"/>
    <property type="match status" value="1"/>
</dbReference>
<dbReference type="PANTHER" id="PTHR46438:SF11">
    <property type="entry name" value="LIPASE-RELATED"/>
    <property type="match status" value="1"/>
</dbReference>
<evidence type="ECO:0000313" key="2">
    <source>
        <dbReference type="EMBL" id="MBT1700253.1"/>
    </source>
</evidence>
<dbReference type="SUPFAM" id="SSF53474">
    <property type="entry name" value="alpha/beta-Hydrolases"/>
    <property type="match status" value="1"/>
</dbReference>
<dbReference type="InterPro" id="IPR000073">
    <property type="entry name" value="AB_hydrolase_1"/>
</dbReference>
<dbReference type="EMBL" id="JAHESF010000037">
    <property type="protein sequence ID" value="MBT1700253.1"/>
    <property type="molecule type" value="Genomic_DNA"/>
</dbReference>
<reference evidence="2 3" key="1">
    <citation type="submission" date="2021-05" db="EMBL/GenBank/DDBJ databases">
        <title>A Polyphasic approach of four new species of the genus Ohtaekwangia: Ohtaekwangia histidinii sp. nov., Ohtaekwangia cretensis sp. nov., Ohtaekwangia indiensis sp. nov., Ohtaekwangia reichenbachii sp. nov. from diverse environment.</title>
        <authorList>
            <person name="Octaviana S."/>
        </authorList>
    </citation>
    <scope>NUCLEOTIDE SEQUENCE [LARGE SCALE GENOMIC DNA]</scope>
    <source>
        <strain evidence="2 3">PWU4</strain>
    </source>
</reference>
<comment type="caution">
    <text evidence="2">The sequence shown here is derived from an EMBL/GenBank/DDBJ whole genome shotgun (WGS) entry which is preliminary data.</text>
</comment>